<keyword evidence="2" id="KW-1185">Reference proteome</keyword>
<evidence type="ECO:0000313" key="2">
    <source>
        <dbReference type="Proteomes" id="UP000484076"/>
    </source>
</evidence>
<protein>
    <submittedName>
        <fullName evidence="1">Uncharacterized protein</fullName>
    </submittedName>
</protein>
<organism evidence="1 2">
    <name type="scientific">Fertoeibacter niger</name>
    <dbReference type="NCBI Taxonomy" id="2656921"/>
    <lineage>
        <taxon>Bacteria</taxon>
        <taxon>Pseudomonadati</taxon>
        <taxon>Pseudomonadota</taxon>
        <taxon>Alphaproteobacteria</taxon>
        <taxon>Rhodobacterales</taxon>
        <taxon>Paracoccaceae</taxon>
        <taxon>Fertoeibacter</taxon>
    </lineage>
</organism>
<sequence>MLELDGAQGWQLGRTADGYALRLDGTPRFDLTEVYRLIRRDRLSAIWADPETGELRLGLGCACHAQPFAFRPDILVIDLHDGPPPDGSAFENPVTGVVLPLQAKGVAQRPKARPARPMDLPQLEDPALTGLRDALLEQLSRGVARGVVDMATELPTAGPLRPLAQMRVGAEPGFDAAPADREEGHLTGDGSRCMSDAQLDVSGWGSDQPVAAQMAAGTAGLLGEFFAPDEAGIGRALRQLLYLGFGAEALHLLRHFGSGLPDRAILDSMARIMDDGQAQDGAFAGMAPCDTAAALWATLAAPQGVPQANTAAVLRSFSALPLHLRRHLGPGLAERFLARGETGVARAIRDAILRAGPDSDPAVQLMNAELDMAQGQTATAEQALADLAAESGPGHADAMIAWVEQLVATGRPVDPSTVTTLAALSQEHRGGTREPALQRAHILALAAAGDFDSAFALRDQSPGAEAGLWTILAESGPDSALLAHGIRPAGELLPDVTDATRTRIAERLIRLGLGAAALHWLQPETTAGDGHRLLAAEAELARRDARAALRHLAGLPGEAAESLRAKAALQLGDAAMAATAYEQLDDRPGQLSAAKLAEDWAQLAADSPPPWQSAAVLATEPLPTADGALARANALIAESSAARTTLTGLLAATPNP</sequence>
<dbReference type="RefSeq" id="WP_174539707.1">
    <property type="nucleotide sequence ID" value="NZ_WHUT02000004.1"/>
</dbReference>
<gene>
    <name evidence="1" type="ORF">GEU84_009435</name>
</gene>
<dbReference type="EMBL" id="WHUT02000004">
    <property type="protein sequence ID" value="NUB44603.1"/>
    <property type="molecule type" value="Genomic_DNA"/>
</dbReference>
<dbReference type="AlphaFoldDB" id="A0A8X8H2W5"/>
<proteinExistence type="predicted"/>
<name>A0A8X8H2W5_9RHOB</name>
<evidence type="ECO:0000313" key="1">
    <source>
        <dbReference type="EMBL" id="NUB44603.1"/>
    </source>
</evidence>
<reference evidence="1" key="1">
    <citation type="submission" date="2020-05" db="EMBL/GenBank/DDBJ databases">
        <title>Fertoebacter nigrum gen. nov., sp. nov., a new member of the family Rhodobacteraceae.</title>
        <authorList>
            <person name="Szuroczki S."/>
            <person name="Abbaszade G."/>
            <person name="Buni D."/>
            <person name="Schumann P."/>
            <person name="Toth E."/>
        </authorList>
    </citation>
    <scope>NUCLEOTIDE SEQUENCE</scope>
    <source>
        <strain evidence="1">RG-N-1a</strain>
    </source>
</reference>
<accession>A0A8X8H2W5</accession>
<comment type="caution">
    <text evidence="1">The sequence shown here is derived from an EMBL/GenBank/DDBJ whole genome shotgun (WGS) entry which is preliminary data.</text>
</comment>
<dbReference type="Proteomes" id="UP000484076">
    <property type="component" value="Unassembled WGS sequence"/>
</dbReference>